<evidence type="ECO:0000256" key="1">
    <source>
        <dbReference type="ARBA" id="ARBA00004651"/>
    </source>
</evidence>
<evidence type="ECO:0000256" key="2">
    <source>
        <dbReference type="ARBA" id="ARBA00022448"/>
    </source>
</evidence>
<dbReference type="GO" id="GO:0055085">
    <property type="term" value="P:transmembrane transport"/>
    <property type="evidence" value="ECO:0007669"/>
    <property type="project" value="InterPro"/>
</dbReference>
<dbReference type="SUPFAM" id="SSF161098">
    <property type="entry name" value="MetI-like"/>
    <property type="match status" value="1"/>
</dbReference>
<feature type="transmembrane region" description="Helical" evidence="7">
    <location>
        <begin position="168"/>
        <end position="190"/>
    </location>
</feature>
<reference evidence="9 10" key="1">
    <citation type="submission" date="2019-04" db="EMBL/GenBank/DDBJ databases">
        <authorList>
            <person name="Jiang L."/>
        </authorList>
    </citation>
    <scope>NUCLEOTIDE SEQUENCE [LARGE SCALE GENOMIC DNA]</scope>
    <source>
        <strain evidence="9 10">YIM 131861</strain>
    </source>
</reference>
<feature type="transmembrane region" description="Helical" evidence="7">
    <location>
        <begin position="36"/>
        <end position="57"/>
    </location>
</feature>
<dbReference type="InterPro" id="IPR035906">
    <property type="entry name" value="MetI-like_sf"/>
</dbReference>
<evidence type="ECO:0000313" key="10">
    <source>
        <dbReference type="Proteomes" id="UP000307380"/>
    </source>
</evidence>
<evidence type="ECO:0000256" key="3">
    <source>
        <dbReference type="ARBA" id="ARBA00022475"/>
    </source>
</evidence>
<evidence type="ECO:0000259" key="8">
    <source>
        <dbReference type="PROSITE" id="PS50928"/>
    </source>
</evidence>
<keyword evidence="5 7" id="KW-1133">Transmembrane helix</keyword>
<proteinExistence type="inferred from homology"/>
<dbReference type="EMBL" id="SSSN01000011">
    <property type="protein sequence ID" value="THG31297.1"/>
    <property type="molecule type" value="Genomic_DNA"/>
</dbReference>
<evidence type="ECO:0000313" key="9">
    <source>
        <dbReference type="EMBL" id="THG31297.1"/>
    </source>
</evidence>
<dbReference type="AlphaFoldDB" id="A0A4V3WTB1"/>
<feature type="domain" description="ABC transmembrane type-1" evidence="8">
    <location>
        <begin position="99"/>
        <end position="290"/>
    </location>
</feature>
<keyword evidence="10" id="KW-1185">Reference proteome</keyword>
<dbReference type="GO" id="GO:0005886">
    <property type="term" value="C:plasma membrane"/>
    <property type="evidence" value="ECO:0007669"/>
    <property type="project" value="UniProtKB-SubCell"/>
</dbReference>
<keyword evidence="6 7" id="KW-0472">Membrane</keyword>
<evidence type="ECO:0000256" key="5">
    <source>
        <dbReference type="ARBA" id="ARBA00022989"/>
    </source>
</evidence>
<dbReference type="Gene3D" id="1.10.3720.10">
    <property type="entry name" value="MetI-like"/>
    <property type="match status" value="1"/>
</dbReference>
<dbReference type="PANTHER" id="PTHR43744">
    <property type="entry name" value="ABC TRANSPORTER PERMEASE PROTEIN MG189-RELATED-RELATED"/>
    <property type="match status" value="1"/>
</dbReference>
<feature type="transmembrane region" description="Helical" evidence="7">
    <location>
        <begin position="273"/>
        <end position="290"/>
    </location>
</feature>
<feature type="transmembrane region" description="Helical" evidence="7">
    <location>
        <begin position="211"/>
        <end position="234"/>
    </location>
</feature>
<sequence>MSTQAAASIPLGDARRVAREASVTRRRRGRVGQERTNWGTTIVLFLCALTVLVPLYVTISMSLKSTAQAVDGNAFSLPSPIDFSGFSKAWALTNFPVAFTISILVTAASVIGTVLLAALASYAIARNWDRKFFRYSFFYLLAAMFLPFPVVALPQIQLTGLLGLANPLGVIILHIMFQLSFSILLFTAFLRSIPLELEESARIDGATTGQTFWRLVFPLLAPMSATVGIFAFLASWNDFMMPSLIIADSSMQTLPVVQQIFQTQFSNNYNVSFASYLMAMAPAIIAYLFTQRWVMEGVTQGAVKG</sequence>
<keyword evidence="4 7" id="KW-0812">Transmembrane</keyword>
<gene>
    <name evidence="9" type="ORF">E6C70_13440</name>
</gene>
<dbReference type="CDD" id="cd06261">
    <property type="entry name" value="TM_PBP2"/>
    <property type="match status" value="1"/>
</dbReference>
<dbReference type="PANTHER" id="PTHR43744:SF12">
    <property type="entry name" value="ABC TRANSPORTER PERMEASE PROTEIN MG189-RELATED"/>
    <property type="match status" value="1"/>
</dbReference>
<dbReference type="Pfam" id="PF00528">
    <property type="entry name" value="BPD_transp_1"/>
    <property type="match status" value="1"/>
</dbReference>
<evidence type="ECO:0000256" key="4">
    <source>
        <dbReference type="ARBA" id="ARBA00022692"/>
    </source>
</evidence>
<dbReference type="PROSITE" id="PS50928">
    <property type="entry name" value="ABC_TM1"/>
    <property type="match status" value="1"/>
</dbReference>
<dbReference type="Proteomes" id="UP000307380">
    <property type="component" value="Unassembled WGS sequence"/>
</dbReference>
<comment type="subcellular location">
    <subcellularLocation>
        <location evidence="1 7">Cell membrane</location>
        <topology evidence="1 7">Multi-pass membrane protein</topology>
    </subcellularLocation>
</comment>
<accession>A0A4V3WTB1</accession>
<organism evidence="9 10">
    <name type="scientific">Orlajensenia flava</name>
    <dbReference type="NCBI Taxonomy" id="2565934"/>
    <lineage>
        <taxon>Bacteria</taxon>
        <taxon>Bacillati</taxon>
        <taxon>Actinomycetota</taxon>
        <taxon>Actinomycetes</taxon>
        <taxon>Micrococcales</taxon>
        <taxon>Microbacteriaceae</taxon>
        <taxon>Orlajensenia</taxon>
    </lineage>
</organism>
<keyword evidence="3" id="KW-1003">Cell membrane</keyword>
<comment type="similarity">
    <text evidence="7">Belongs to the binding-protein-dependent transport system permease family.</text>
</comment>
<dbReference type="RefSeq" id="WP_136425064.1">
    <property type="nucleotide sequence ID" value="NZ_SSSN01000011.1"/>
</dbReference>
<dbReference type="InterPro" id="IPR000515">
    <property type="entry name" value="MetI-like"/>
</dbReference>
<feature type="transmembrane region" description="Helical" evidence="7">
    <location>
        <begin position="97"/>
        <end position="125"/>
    </location>
</feature>
<name>A0A4V3WTB1_9MICO</name>
<feature type="transmembrane region" description="Helical" evidence="7">
    <location>
        <begin position="137"/>
        <end position="156"/>
    </location>
</feature>
<evidence type="ECO:0000256" key="6">
    <source>
        <dbReference type="ARBA" id="ARBA00023136"/>
    </source>
</evidence>
<dbReference type="OrthoDB" id="3521657at2"/>
<protein>
    <submittedName>
        <fullName evidence="9">Carbohydrate ABC transporter permease</fullName>
    </submittedName>
</protein>
<evidence type="ECO:0000256" key="7">
    <source>
        <dbReference type="RuleBase" id="RU363032"/>
    </source>
</evidence>
<comment type="caution">
    <text evidence="9">The sequence shown here is derived from an EMBL/GenBank/DDBJ whole genome shotgun (WGS) entry which is preliminary data.</text>
</comment>
<keyword evidence="2 7" id="KW-0813">Transport</keyword>